<keyword evidence="1" id="KW-0472">Membrane</keyword>
<dbReference type="Proteomes" id="UP001151760">
    <property type="component" value="Unassembled WGS sequence"/>
</dbReference>
<feature type="transmembrane region" description="Helical" evidence="1">
    <location>
        <begin position="115"/>
        <end position="137"/>
    </location>
</feature>
<accession>A0ABQ5I7N6</accession>
<evidence type="ECO:0000313" key="3">
    <source>
        <dbReference type="Proteomes" id="UP001151760"/>
    </source>
</evidence>
<protein>
    <submittedName>
        <fullName evidence="2">Uncharacterized protein</fullName>
    </submittedName>
</protein>
<organism evidence="2 3">
    <name type="scientific">Tanacetum coccineum</name>
    <dbReference type="NCBI Taxonomy" id="301880"/>
    <lineage>
        <taxon>Eukaryota</taxon>
        <taxon>Viridiplantae</taxon>
        <taxon>Streptophyta</taxon>
        <taxon>Embryophyta</taxon>
        <taxon>Tracheophyta</taxon>
        <taxon>Spermatophyta</taxon>
        <taxon>Magnoliopsida</taxon>
        <taxon>eudicotyledons</taxon>
        <taxon>Gunneridae</taxon>
        <taxon>Pentapetalae</taxon>
        <taxon>asterids</taxon>
        <taxon>campanulids</taxon>
        <taxon>Asterales</taxon>
        <taxon>Asteraceae</taxon>
        <taxon>Asteroideae</taxon>
        <taxon>Anthemideae</taxon>
        <taxon>Anthemidinae</taxon>
        <taxon>Tanacetum</taxon>
    </lineage>
</organism>
<keyword evidence="3" id="KW-1185">Reference proteome</keyword>
<evidence type="ECO:0000256" key="1">
    <source>
        <dbReference type="SAM" id="Phobius"/>
    </source>
</evidence>
<name>A0ABQ5I7N6_9ASTR</name>
<feature type="transmembrane region" description="Helical" evidence="1">
    <location>
        <begin position="73"/>
        <end position="95"/>
    </location>
</feature>
<keyword evidence="1" id="KW-0812">Transmembrane</keyword>
<proteinExistence type="predicted"/>
<sequence>MKFSFLSAIKRYKLEGGYCMVEHVNSLASELASTTANERSKLDQCKDLLSMLTHMELRLYLWGISSIPKSEPYLGGASLICLCSLGGLLFLFVVVSVGHLKYLFAAMAVSKSEPYLGGASLICLCSLGNLLFLSSCLQPRQANKLIVQCRFAPALEQCISIYSINYDGAS</sequence>
<reference evidence="2" key="2">
    <citation type="submission" date="2022-01" db="EMBL/GenBank/DDBJ databases">
        <authorList>
            <person name="Yamashiro T."/>
            <person name="Shiraishi A."/>
            <person name="Satake H."/>
            <person name="Nakayama K."/>
        </authorList>
    </citation>
    <scope>NUCLEOTIDE SEQUENCE</scope>
</reference>
<reference evidence="2" key="1">
    <citation type="journal article" date="2022" name="Int. J. Mol. Sci.">
        <title>Draft Genome of Tanacetum Coccineum: Genomic Comparison of Closely Related Tanacetum-Family Plants.</title>
        <authorList>
            <person name="Yamashiro T."/>
            <person name="Shiraishi A."/>
            <person name="Nakayama K."/>
            <person name="Satake H."/>
        </authorList>
    </citation>
    <scope>NUCLEOTIDE SEQUENCE</scope>
</reference>
<dbReference type="EMBL" id="BQNB010020411">
    <property type="protein sequence ID" value="GJT95670.1"/>
    <property type="molecule type" value="Genomic_DNA"/>
</dbReference>
<gene>
    <name evidence="2" type="ORF">Tco_1091188</name>
</gene>
<evidence type="ECO:0000313" key="2">
    <source>
        <dbReference type="EMBL" id="GJT95670.1"/>
    </source>
</evidence>
<comment type="caution">
    <text evidence="2">The sequence shown here is derived from an EMBL/GenBank/DDBJ whole genome shotgun (WGS) entry which is preliminary data.</text>
</comment>
<keyword evidence="1" id="KW-1133">Transmembrane helix</keyword>